<accession>K2P450</accession>
<evidence type="ECO:0008006" key="4">
    <source>
        <dbReference type="Google" id="ProtNLM"/>
    </source>
</evidence>
<dbReference type="AlphaFoldDB" id="K2P450"/>
<dbReference type="eggNOG" id="ENOG5032VIS">
    <property type="taxonomic scope" value="Bacteria"/>
</dbReference>
<organism evidence="2 3">
    <name type="scientific">Galbibacter marinus</name>
    <dbReference type="NCBI Taxonomy" id="555500"/>
    <lineage>
        <taxon>Bacteria</taxon>
        <taxon>Pseudomonadati</taxon>
        <taxon>Bacteroidota</taxon>
        <taxon>Flavobacteriia</taxon>
        <taxon>Flavobacteriales</taxon>
        <taxon>Flavobacteriaceae</taxon>
        <taxon>Galbibacter</taxon>
    </lineage>
</organism>
<keyword evidence="1" id="KW-1133">Transmembrane helix</keyword>
<dbReference type="STRING" id="555500.I215_06097"/>
<gene>
    <name evidence="2" type="ORF">I215_06097</name>
</gene>
<evidence type="ECO:0000313" key="3">
    <source>
        <dbReference type="Proteomes" id="UP000007364"/>
    </source>
</evidence>
<dbReference type="OrthoDB" id="1451533at2"/>
<reference evidence="2 3" key="1">
    <citation type="journal article" date="2012" name="J. Bacteriol.">
        <title>Genome Sequence of Galbibacter marinum Type Strain ck-I2-15.</title>
        <authorList>
            <person name="Lai Q."/>
            <person name="Li C."/>
            <person name="Shao Z."/>
        </authorList>
    </citation>
    <scope>NUCLEOTIDE SEQUENCE [LARGE SCALE GENOMIC DNA]</scope>
    <source>
        <strain evidence="3">ck-I2-15</strain>
    </source>
</reference>
<sequence>MRLPSLFKTQKPKAYNYKPRYYDERKERLEALKKSKESRSDEEYVKGYRPKGFKDNWKAARKSSDNKNSRLRFIVILILLLLFAWYALKEIKLETLF</sequence>
<comment type="caution">
    <text evidence="2">The sequence shown here is derived from an EMBL/GenBank/DDBJ whole genome shotgun (WGS) entry which is preliminary data.</text>
</comment>
<keyword evidence="3" id="KW-1185">Reference proteome</keyword>
<dbReference type="RefSeq" id="WP_008991091.1">
    <property type="nucleotide sequence ID" value="NZ_AMSG01000005.1"/>
</dbReference>
<keyword evidence="1" id="KW-0812">Transmembrane</keyword>
<proteinExistence type="predicted"/>
<evidence type="ECO:0000256" key="1">
    <source>
        <dbReference type="SAM" id="Phobius"/>
    </source>
</evidence>
<keyword evidence="1" id="KW-0472">Membrane</keyword>
<dbReference type="EMBL" id="AMSG01000005">
    <property type="protein sequence ID" value="EKF55783.1"/>
    <property type="molecule type" value="Genomic_DNA"/>
</dbReference>
<feature type="transmembrane region" description="Helical" evidence="1">
    <location>
        <begin position="71"/>
        <end position="88"/>
    </location>
</feature>
<evidence type="ECO:0000313" key="2">
    <source>
        <dbReference type="EMBL" id="EKF55783.1"/>
    </source>
</evidence>
<name>K2P450_9FLAO</name>
<protein>
    <recommendedName>
        <fullName evidence="4">Riboflavin synthase subunit beta</fullName>
    </recommendedName>
</protein>
<dbReference type="Proteomes" id="UP000007364">
    <property type="component" value="Unassembled WGS sequence"/>
</dbReference>